<dbReference type="InterPro" id="IPR000760">
    <property type="entry name" value="Inositol_monophosphatase-like"/>
</dbReference>
<dbReference type="InterPro" id="IPR011545">
    <property type="entry name" value="DEAD/DEAH_box_helicase_dom"/>
</dbReference>
<dbReference type="CDD" id="cd01517">
    <property type="entry name" value="PAP_phosphatase"/>
    <property type="match status" value="1"/>
</dbReference>
<dbReference type="SMART" id="SM00487">
    <property type="entry name" value="DEXDc"/>
    <property type="match status" value="1"/>
</dbReference>
<feature type="compositionally biased region" description="Acidic residues" evidence="13">
    <location>
        <begin position="108"/>
        <end position="117"/>
    </location>
</feature>
<dbReference type="GO" id="GO:0046872">
    <property type="term" value="F:metal ion binding"/>
    <property type="evidence" value="ECO:0007669"/>
    <property type="project" value="UniProtKB-KW"/>
</dbReference>
<feature type="binding site" evidence="11">
    <location>
        <position position="1107"/>
    </location>
    <ligand>
        <name>Mg(2+)</name>
        <dbReference type="ChEBI" id="CHEBI:18420"/>
        <label>1</label>
        <note>catalytic</note>
    </ligand>
</feature>
<feature type="region of interest" description="Disordered" evidence="13">
    <location>
        <begin position="1"/>
        <end position="125"/>
    </location>
</feature>
<keyword evidence="9 11" id="KW-0460">Magnesium</keyword>
<feature type="binding site" evidence="11">
    <location>
        <position position="1106"/>
    </location>
    <ligand>
        <name>Mg(2+)</name>
        <dbReference type="ChEBI" id="CHEBI:18420"/>
        <label>1</label>
        <note>catalytic</note>
    </ligand>
</feature>
<dbReference type="Pfam" id="PF00270">
    <property type="entry name" value="DEAD"/>
    <property type="match status" value="1"/>
</dbReference>
<evidence type="ECO:0000256" key="2">
    <source>
        <dbReference type="ARBA" id="ARBA00004123"/>
    </source>
</evidence>
<evidence type="ECO:0000256" key="6">
    <source>
        <dbReference type="ARBA" id="ARBA00022801"/>
    </source>
</evidence>
<dbReference type="InterPro" id="IPR014014">
    <property type="entry name" value="RNA_helicase_DEAD_Q_motif"/>
</dbReference>
<reference evidence="17" key="1">
    <citation type="journal article" date="2020" name="Fungal Divers.">
        <title>Resolving the Mortierellaceae phylogeny through synthesis of multi-gene phylogenetics and phylogenomics.</title>
        <authorList>
            <person name="Vandepol N."/>
            <person name="Liber J."/>
            <person name="Desiro A."/>
            <person name="Na H."/>
            <person name="Kennedy M."/>
            <person name="Barry K."/>
            <person name="Grigoriev I.V."/>
            <person name="Miller A.N."/>
            <person name="O'Donnell K."/>
            <person name="Stajich J.E."/>
            <person name="Bonito G."/>
        </authorList>
    </citation>
    <scope>NUCLEOTIDE SEQUENCE</scope>
    <source>
        <strain evidence="17">NRRL 6426</strain>
    </source>
</reference>
<dbReference type="Pfam" id="PF00271">
    <property type="entry name" value="Helicase_C"/>
    <property type="match status" value="1"/>
</dbReference>
<organism evidence="17 18">
    <name type="scientific">Linnemannia schmuckeri</name>
    <dbReference type="NCBI Taxonomy" id="64567"/>
    <lineage>
        <taxon>Eukaryota</taxon>
        <taxon>Fungi</taxon>
        <taxon>Fungi incertae sedis</taxon>
        <taxon>Mucoromycota</taxon>
        <taxon>Mortierellomycotina</taxon>
        <taxon>Mortierellomycetes</taxon>
        <taxon>Mortierellales</taxon>
        <taxon>Mortierellaceae</taxon>
        <taxon>Linnemannia</taxon>
    </lineage>
</organism>
<evidence type="ECO:0000256" key="8">
    <source>
        <dbReference type="ARBA" id="ARBA00022840"/>
    </source>
</evidence>
<dbReference type="InterPro" id="IPR000629">
    <property type="entry name" value="RNA-helicase_DEAD-box_CS"/>
</dbReference>
<keyword evidence="7 17" id="KW-0347">Helicase</keyword>
<dbReference type="GO" id="GO:0006790">
    <property type="term" value="P:sulfur compound metabolic process"/>
    <property type="evidence" value="ECO:0007669"/>
    <property type="project" value="InterPro"/>
</dbReference>
<dbReference type="SMART" id="SM00490">
    <property type="entry name" value="HELICc"/>
    <property type="match status" value="1"/>
</dbReference>
<dbReference type="FunFam" id="3.40.50.300:FF:000079">
    <property type="entry name" value="probable ATP-dependent RNA helicase DDX17"/>
    <property type="match status" value="1"/>
</dbReference>
<dbReference type="GO" id="GO:0003724">
    <property type="term" value="F:RNA helicase activity"/>
    <property type="evidence" value="ECO:0007669"/>
    <property type="project" value="InterPro"/>
</dbReference>
<dbReference type="InterPro" id="IPR020583">
    <property type="entry name" value="Inositol_monoP_metal-BS"/>
</dbReference>
<dbReference type="PANTHER" id="PTHR47958">
    <property type="entry name" value="ATP-DEPENDENT RNA HELICASE DBP3"/>
    <property type="match status" value="1"/>
</dbReference>
<evidence type="ECO:0000256" key="1">
    <source>
        <dbReference type="ARBA" id="ARBA00001946"/>
    </source>
</evidence>
<evidence type="ECO:0000256" key="5">
    <source>
        <dbReference type="ARBA" id="ARBA00022741"/>
    </source>
</evidence>
<evidence type="ECO:0000259" key="14">
    <source>
        <dbReference type="PROSITE" id="PS51192"/>
    </source>
</evidence>
<dbReference type="InterPro" id="IPR014001">
    <property type="entry name" value="Helicase_ATP-bd"/>
</dbReference>
<protein>
    <submittedName>
        <fullName evidence="17">ATP-dependent RNA helicase ddx42</fullName>
    </submittedName>
</protein>
<sequence length="1313" mass="145715">MNNGKRSINISLGSGSTNLNSRPNPFARPTRPSTTAALGFGNDDDDDDNGNDSIGSTGPPKRKQIKLEHGHEDAEDQGEDAFSKLSTTKALASESRPSVPPAKKSVFGDDDDDEEEDAFSRLGSKKVVAAEETAKTQVEDEEEEDDPLDAFMAGIDTQVKKEAEMPSEEKVRRDDIEDEDYVESYMKHMKKKGIMVGQGGPMQERNEDVDSDEEVYATARAIDNASEPQFDLDEAGYDMQSNGKKEITPLPRVDHSRQNYVEIEKCFYEEHEDIAKLSDEQVRQIRMDLDMRVSGADAAKPCISFAHFGFEEALMETIRRAGYSEPSGIQQQAIPVALSGRDIIGIAKTGSGKTAAFLLPMIVHIMDQEELDKGDGPIGVVLAPTRELADQIYSEAKRFAKAYGLRVAVVYGGASKQDQFKTLRSGVEILVATPGRLIDMIKIKATNFKRTSFLVMDEADRFFDLGFEPQVRSICDNIRPDRQTVLFSATFQKRVEKLAREVMTDPVRISIGNVGQINSDVTQVIQILKDDTLKWKWLMERLQELEALGSVLIFVSRKNGVVELTENLKNMGVKCECLHGDMVQQERDKAVHDYKNRLFPTLIATDVAARGLDIKSIRTVINYDVARDIDSHVHRVGRTGRAGEKGTAYTLITDKDDRFAGELVRNLEEGGQPVSPDEVEVVEAATGEVAVEGLEEEGSSRLKDLGNKVILRHRTILPWDKAPEATDGTNEKEKKEEGMQDISEIIQDEILQIIIVDKDRDIGCLDFKRQLVQRREGTHQLFHRTTKPPPHRHKHRHRRDSIPYQHLLLQQTLCRLSLARDRISLLVLQVHIHLLHICHHTTHHTHGPLSHIFPHNLCTTKVNLPHALFPLVKIKAILHSINPLIHHRGHQGLQVRSRWVILTRVICLHRLCRQERGPFLLPRILERLILNTGHLLSLIFTADRLRLVAILFPPATHLRVILATQDHGHLTLRTGDGTALAFAAERAVAIHAVLSASKVCQRVFTKLVNGETITKKDKSPVTIGDFSAQAVINTILHKSFPEDPIVGEEDSKDLRGEAGRQMREKVLELANSGLDQELTEESLLETIDRGTFAGGAHGRMWALDPIDGTKGFLRGEQFAVCLALIVDGQVQVGVMGCPNLPVDAKDKDGEKGCLFITVKGQGAFQRNFSSTKETPISMSAIQSLAEASFCESVESGHSNQSDSARIAHLLGITKAPVRMDSQCKYCSLSRGDAEVYLRLPVSASYEEKIWDHASGSLLVSEAGGIVSDIHGQPLDFSKGRTLATNSGVIAAHAKIHGRVIEAVQKVLFPEGKL</sequence>
<dbReference type="CDD" id="cd18787">
    <property type="entry name" value="SF2_C_DEAD"/>
    <property type="match status" value="1"/>
</dbReference>
<feature type="binding site" evidence="11">
    <location>
        <position position="1104"/>
    </location>
    <ligand>
        <name>Mg(2+)</name>
        <dbReference type="ChEBI" id="CHEBI:18420"/>
        <label>1</label>
        <note>catalytic</note>
    </ligand>
</feature>
<dbReference type="PROSITE" id="PS51194">
    <property type="entry name" value="HELICASE_CTER"/>
    <property type="match status" value="1"/>
</dbReference>
<dbReference type="Gene3D" id="3.30.540.10">
    <property type="entry name" value="Fructose-1,6-Bisphosphatase, subunit A, domain 1"/>
    <property type="match status" value="1"/>
</dbReference>
<evidence type="ECO:0000256" key="9">
    <source>
        <dbReference type="ARBA" id="ARBA00022842"/>
    </source>
</evidence>
<dbReference type="PROSITE" id="PS51195">
    <property type="entry name" value="Q_MOTIF"/>
    <property type="match status" value="1"/>
</dbReference>
<feature type="domain" description="Helicase C-terminal" evidence="15">
    <location>
        <begin position="520"/>
        <end position="682"/>
    </location>
</feature>
<evidence type="ECO:0000256" key="13">
    <source>
        <dbReference type="SAM" id="MobiDB-lite"/>
    </source>
</evidence>
<dbReference type="PROSITE" id="PS51192">
    <property type="entry name" value="HELICASE_ATP_BIND_1"/>
    <property type="match status" value="1"/>
</dbReference>
<keyword evidence="6" id="KW-0378">Hydrolase</keyword>
<evidence type="ECO:0000256" key="10">
    <source>
        <dbReference type="ARBA" id="ARBA00023242"/>
    </source>
</evidence>
<dbReference type="PROSITE" id="PS00630">
    <property type="entry name" value="IMP_2"/>
    <property type="match status" value="1"/>
</dbReference>
<dbReference type="GO" id="GO:0005524">
    <property type="term" value="F:ATP binding"/>
    <property type="evidence" value="ECO:0007669"/>
    <property type="project" value="UniProtKB-KW"/>
</dbReference>
<keyword evidence="18" id="KW-1185">Reference proteome</keyword>
<dbReference type="Gene3D" id="3.40.50.300">
    <property type="entry name" value="P-loop containing nucleotide triphosphate hydrolases"/>
    <property type="match status" value="2"/>
</dbReference>
<dbReference type="PROSITE" id="PS00629">
    <property type="entry name" value="IMP_1"/>
    <property type="match status" value="1"/>
</dbReference>
<evidence type="ECO:0000256" key="3">
    <source>
        <dbReference type="ARBA" id="ARBA00009759"/>
    </source>
</evidence>
<evidence type="ECO:0000313" key="18">
    <source>
        <dbReference type="Proteomes" id="UP000748756"/>
    </source>
</evidence>
<proteinExistence type="inferred from homology"/>
<dbReference type="InterPro" id="IPR027417">
    <property type="entry name" value="P-loop_NTPase"/>
</dbReference>
<keyword evidence="8" id="KW-0067">ATP-binding</keyword>
<dbReference type="InterPro" id="IPR001650">
    <property type="entry name" value="Helicase_C-like"/>
</dbReference>
<feature type="compositionally biased region" description="Polar residues" evidence="13">
    <location>
        <begin position="1"/>
        <end position="23"/>
    </location>
</feature>
<dbReference type="GO" id="GO:0005634">
    <property type="term" value="C:nucleus"/>
    <property type="evidence" value="ECO:0007669"/>
    <property type="project" value="UniProtKB-SubCell"/>
</dbReference>
<dbReference type="EMBL" id="JAAAUQ010000283">
    <property type="protein sequence ID" value="KAF9151912.1"/>
    <property type="molecule type" value="Genomic_DNA"/>
</dbReference>
<dbReference type="OrthoDB" id="196131at2759"/>
<dbReference type="NCBIfam" id="TIGR01330">
    <property type="entry name" value="bisphos_HAL2"/>
    <property type="match status" value="1"/>
</dbReference>
<gene>
    <name evidence="17" type="primary">DDX42</name>
    <name evidence="17" type="ORF">BG015_006059</name>
</gene>
<comment type="caution">
    <text evidence="17">The sequence shown here is derived from an EMBL/GenBank/DDBJ whole genome shotgun (WGS) entry which is preliminary data.</text>
</comment>
<dbReference type="GO" id="GO:0008441">
    <property type="term" value="F:3'(2'),5'-bisphosphate nucleotidase activity"/>
    <property type="evidence" value="ECO:0007669"/>
    <property type="project" value="InterPro"/>
</dbReference>
<comment type="similarity">
    <text evidence="3">Belongs to the inositol monophosphatase superfamily.</text>
</comment>
<dbReference type="GO" id="GO:0046854">
    <property type="term" value="P:phosphatidylinositol phosphate biosynthetic process"/>
    <property type="evidence" value="ECO:0007669"/>
    <property type="project" value="InterPro"/>
</dbReference>
<name>A0A9P5S2W7_9FUNG</name>
<dbReference type="PROSITE" id="PS00039">
    <property type="entry name" value="DEAD_ATP_HELICASE"/>
    <property type="match status" value="1"/>
</dbReference>
<evidence type="ECO:0000256" key="12">
    <source>
        <dbReference type="PROSITE-ProRule" id="PRU00552"/>
    </source>
</evidence>
<dbReference type="GO" id="GO:0003676">
    <property type="term" value="F:nucleic acid binding"/>
    <property type="evidence" value="ECO:0007669"/>
    <property type="project" value="InterPro"/>
</dbReference>
<feature type="binding site" evidence="11">
    <location>
        <position position="1251"/>
    </location>
    <ligand>
        <name>Mg(2+)</name>
        <dbReference type="ChEBI" id="CHEBI:18420"/>
        <label>1</label>
        <note>catalytic</note>
    </ligand>
</feature>
<keyword evidence="4 11" id="KW-0479">Metal-binding</keyword>
<feature type="domain" description="DEAD-box RNA helicase Q" evidence="16">
    <location>
        <begin position="303"/>
        <end position="331"/>
    </location>
</feature>
<evidence type="ECO:0000259" key="16">
    <source>
        <dbReference type="PROSITE" id="PS51195"/>
    </source>
</evidence>
<dbReference type="Proteomes" id="UP000748756">
    <property type="component" value="Unassembled WGS sequence"/>
</dbReference>
<keyword evidence="10" id="KW-0539">Nucleus</keyword>
<accession>A0A9P5S2W7</accession>
<evidence type="ECO:0000313" key="17">
    <source>
        <dbReference type="EMBL" id="KAF9151912.1"/>
    </source>
</evidence>
<evidence type="ECO:0000256" key="7">
    <source>
        <dbReference type="ARBA" id="ARBA00022806"/>
    </source>
</evidence>
<comment type="cofactor">
    <cofactor evidence="1 11">
        <name>Mg(2+)</name>
        <dbReference type="ChEBI" id="CHEBI:18420"/>
    </cofactor>
</comment>
<comment type="subcellular location">
    <subcellularLocation>
        <location evidence="2">Nucleus</location>
    </subcellularLocation>
</comment>
<dbReference type="InterPro" id="IPR020550">
    <property type="entry name" value="Inositol_monophosphatase_CS"/>
</dbReference>
<dbReference type="FunFam" id="3.40.190.80:FF:000003">
    <property type="entry name" value="PAP-specific phosphatase HAL2-like"/>
    <property type="match status" value="1"/>
</dbReference>
<dbReference type="InterPro" id="IPR006239">
    <property type="entry name" value="DPNP"/>
</dbReference>
<feature type="domain" description="Helicase ATP-binding" evidence="14">
    <location>
        <begin position="334"/>
        <end position="509"/>
    </location>
</feature>
<feature type="short sequence motif" description="Q motif" evidence="12">
    <location>
        <begin position="303"/>
        <end position="331"/>
    </location>
</feature>
<evidence type="ECO:0000256" key="4">
    <source>
        <dbReference type="ARBA" id="ARBA00022723"/>
    </source>
</evidence>
<dbReference type="SUPFAM" id="SSF56655">
    <property type="entry name" value="Carbohydrate phosphatase"/>
    <property type="match status" value="1"/>
</dbReference>
<dbReference type="SUPFAM" id="SSF52540">
    <property type="entry name" value="P-loop containing nucleoside triphosphate hydrolases"/>
    <property type="match status" value="2"/>
</dbReference>
<dbReference type="Pfam" id="PF00459">
    <property type="entry name" value="Inositol_P"/>
    <property type="match status" value="1"/>
</dbReference>
<evidence type="ECO:0000259" key="15">
    <source>
        <dbReference type="PROSITE" id="PS51194"/>
    </source>
</evidence>
<feature type="binding site" evidence="11">
    <location>
        <position position="1048"/>
    </location>
    <ligand>
        <name>Mg(2+)</name>
        <dbReference type="ChEBI" id="CHEBI:18420"/>
        <label>1</label>
        <note>catalytic</note>
    </ligand>
</feature>
<dbReference type="PRINTS" id="PR00377">
    <property type="entry name" value="IMPHPHTASES"/>
</dbReference>
<evidence type="ECO:0000256" key="11">
    <source>
        <dbReference type="PIRSR" id="PIRSR600760-2"/>
    </source>
</evidence>
<dbReference type="Gene3D" id="3.40.190.80">
    <property type="match status" value="1"/>
</dbReference>
<keyword evidence="5" id="KW-0547">Nucleotide-binding</keyword>